<accession>A0ABD1WU38</accession>
<sequence length="154" mass="17493">MMRMWRILERLSDAGRLLLRGLRTLFPTIEERLEPLFLLLLLLVSPNELDPVVLEKLPAPAAIAAASIHKSWTSTFEKVADNAELMKLLKLAEMYTSRSHVLNCELYKVLVMKVDKLRSTIGGAQISTLCLQRTRSSVRNSPFSKMPRHGLYTT</sequence>
<gene>
    <name evidence="1" type="ORF">Fot_06831</name>
</gene>
<evidence type="ECO:0000313" key="1">
    <source>
        <dbReference type="EMBL" id="KAL2553212.1"/>
    </source>
</evidence>
<dbReference type="Proteomes" id="UP001604277">
    <property type="component" value="Unassembled WGS sequence"/>
</dbReference>
<keyword evidence="2" id="KW-1185">Reference proteome</keyword>
<dbReference type="AlphaFoldDB" id="A0ABD1WU38"/>
<reference evidence="2" key="1">
    <citation type="submission" date="2024-07" db="EMBL/GenBank/DDBJ databases">
        <title>Two chromosome-level genome assemblies of Korean endemic species Abeliophyllum distichum and Forsythia ovata (Oleaceae).</title>
        <authorList>
            <person name="Jang H."/>
        </authorList>
    </citation>
    <scope>NUCLEOTIDE SEQUENCE [LARGE SCALE GENOMIC DNA]</scope>
</reference>
<organism evidence="1 2">
    <name type="scientific">Forsythia ovata</name>
    <dbReference type="NCBI Taxonomy" id="205694"/>
    <lineage>
        <taxon>Eukaryota</taxon>
        <taxon>Viridiplantae</taxon>
        <taxon>Streptophyta</taxon>
        <taxon>Embryophyta</taxon>
        <taxon>Tracheophyta</taxon>
        <taxon>Spermatophyta</taxon>
        <taxon>Magnoliopsida</taxon>
        <taxon>eudicotyledons</taxon>
        <taxon>Gunneridae</taxon>
        <taxon>Pentapetalae</taxon>
        <taxon>asterids</taxon>
        <taxon>lamiids</taxon>
        <taxon>Lamiales</taxon>
        <taxon>Oleaceae</taxon>
        <taxon>Forsythieae</taxon>
        <taxon>Forsythia</taxon>
    </lineage>
</organism>
<evidence type="ECO:0000313" key="2">
    <source>
        <dbReference type="Proteomes" id="UP001604277"/>
    </source>
</evidence>
<proteinExistence type="predicted"/>
<dbReference type="EMBL" id="JBFOLJ010000002">
    <property type="protein sequence ID" value="KAL2553212.1"/>
    <property type="molecule type" value="Genomic_DNA"/>
</dbReference>
<protein>
    <submittedName>
        <fullName evidence="1">Uncharacterized protein</fullName>
    </submittedName>
</protein>
<name>A0ABD1WU38_9LAMI</name>
<comment type="caution">
    <text evidence="1">The sequence shown here is derived from an EMBL/GenBank/DDBJ whole genome shotgun (WGS) entry which is preliminary data.</text>
</comment>